<organism evidence="1 2">
    <name type="scientific">Moorena bouillonii PNG</name>
    <dbReference type="NCBI Taxonomy" id="568701"/>
    <lineage>
        <taxon>Bacteria</taxon>
        <taxon>Bacillati</taxon>
        <taxon>Cyanobacteriota</taxon>
        <taxon>Cyanophyceae</taxon>
        <taxon>Coleofasciculales</taxon>
        <taxon>Coleofasciculaceae</taxon>
        <taxon>Moorena</taxon>
    </lineage>
</organism>
<dbReference type="EMBL" id="MKZS01000001">
    <property type="protein sequence ID" value="OLT60307.1"/>
    <property type="molecule type" value="Genomic_DNA"/>
</dbReference>
<evidence type="ECO:0000313" key="1">
    <source>
        <dbReference type="EMBL" id="OLT60307.1"/>
    </source>
</evidence>
<accession>A0A1U7N2Y0</accession>
<reference evidence="1 2" key="1">
    <citation type="submission" date="2016-10" db="EMBL/GenBank/DDBJ databases">
        <title>Comparative genomics uncovers the prolific and rare metabolic potential of the cyanobacterial genus Moorea.</title>
        <authorList>
            <person name="Leao T."/>
            <person name="Castelao G."/>
            <person name="Korobeynikov A."/>
            <person name="Monroe E.A."/>
            <person name="Podell S."/>
            <person name="Glukhov E."/>
            <person name="Allen E."/>
            <person name="Gerwick W.H."/>
            <person name="Gerwick L."/>
        </authorList>
    </citation>
    <scope>NUCLEOTIDE SEQUENCE [LARGE SCALE GENOMIC DNA]</scope>
    <source>
        <strain evidence="1 2">PNG5-198</strain>
    </source>
</reference>
<name>A0A1U7N2Y0_9CYAN</name>
<comment type="caution">
    <text evidence="1">The sequence shown here is derived from an EMBL/GenBank/DDBJ whole genome shotgun (WGS) entry which is preliminary data.</text>
</comment>
<keyword evidence="2" id="KW-1185">Reference proteome</keyword>
<dbReference type="Proteomes" id="UP000186657">
    <property type="component" value="Unassembled WGS sequence"/>
</dbReference>
<evidence type="ECO:0000313" key="2">
    <source>
        <dbReference type="Proteomes" id="UP000186657"/>
    </source>
</evidence>
<dbReference type="AlphaFoldDB" id="A0A1U7N2Y0"/>
<protein>
    <submittedName>
        <fullName evidence="1">Uncharacterized protein</fullName>
    </submittedName>
</protein>
<proteinExistence type="predicted"/>
<sequence length="66" mass="7254">MKLGLGSFAQVALLRLLCSGCFVQVPLFKPPVQQLSATRNRPATEQETNDYISRTGIISLVVQSDF</sequence>
<dbReference type="RefSeq" id="WP_075900426.1">
    <property type="nucleotide sequence ID" value="NZ_MKZS01000001.1"/>
</dbReference>
<gene>
    <name evidence="1" type="ORF">BJP37_16010</name>
</gene>